<sequence>MPEPTPYPPGSTRKPASCPKTSSSHRRPTYQPESTAQSPCPKDGRSPSWCTTTAERSSWRRRRSPCTTTASTAWYGRQKLLLSRLIIDWRRRTRSPPRTRIRGPHWNGSPAAEGKLTSRGSGSMRTSREYSLQAIAPALT</sequence>
<comment type="caution">
    <text evidence="2">The sequence shown here is derived from an EMBL/GenBank/DDBJ whole genome shotgun (WGS) entry which is preliminary data.</text>
</comment>
<gene>
    <name evidence="2" type="ORF">LITE_LOCUS48765</name>
</gene>
<proteinExistence type="predicted"/>
<organism evidence="2 3">
    <name type="scientific">Linum tenue</name>
    <dbReference type="NCBI Taxonomy" id="586396"/>
    <lineage>
        <taxon>Eukaryota</taxon>
        <taxon>Viridiplantae</taxon>
        <taxon>Streptophyta</taxon>
        <taxon>Embryophyta</taxon>
        <taxon>Tracheophyta</taxon>
        <taxon>Spermatophyta</taxon>
        <taxon>Magnoliopsida</taxon>
        <taxon>eudicotyledons</taxon>
        <taxon>Gunneridae</taxon>
        <taxon>Pentapetalae</taxon>
        <taxon>rosids</taxon>
        <taxon>fabids</taxon>
        <taxon>Malpighiales</taxon>
        <taxon>Linaceae</taxon>
        <taxon>Linum</taxon>
    </lineage>
</organism>
<feature type="region of interest" description="Disordered" evidence="1">
    <location>
        <begin position="95"/>
        <end position="128"/>
    </location>
</feature>
<reference evidence="2" key="1">
    <citation type="submission" date="2022-08" db="EMBL/GenBank/DDBJ databases">
        <authorList>
            <person name="Gutierrez-Valencia J."/>
        </authorList>
    </citation>
    <scope>NUCLEOTIDE SEQUENCE</scope>
</reference>
<dbReference type="EMBL" id="CAMGYJ010000011">
    <property type="protein sequence ID" value="CAI0558396.1"/>
    <property type="molecule type" value="Genomic_DNA"/>
</dbReference>
<name>A0AAV0RMR9_9ROSI</name>
<feature type="region of interest" description="Disordered" evidence="1">
    <location>
        <begin position="1"/>
        <end position="70"/>
    </location>
</feature>
<keyword evidence="3" id="KW-1185">Reference proteome</keyword>
<evidence type="ECO:0000256" key="1">
    <source>
        <dbReference type="SAM" id="MobiDB-lite"/>
    </source>
</evidence>
<dbReference type="AlphaFoldDB" id="A0AAV0RMR9"/>
<protein>
    <submittedName>
        <fullName evidence="2">Uncharacterized protein</fullName>
    </submittedName>
</protein>
<evidence type="ECO:0000313" key="3">
    <source>
        <dbReference type="Proteomes" id="UP001154282"/>
    </source>
</evidence>
<evidence type="ECO:0000313" key="2">
    <source>
        <dbReference type="EMBL" id="CAI0558396.1"/>
    </source>
</evidence>
<accession>A0AAV0RMR9</accession>
<dbReference type="Proteomes" id="UP001154282">
    <property type="component" value="Unassembled WGS sequence"/>
</dbReference>